<dbReference type="EMBL" id="CAJEWN010000225">
    <property type="protein sequence ID" value="CAD2173876.1"/>
    <property type="molecule type" value="Genomic_DNA"/>
</dbReference>
<dbReference type="PANTHER" id="PTHR12154">
    <property type="entry name" value="GLYCOSYL TRANSFERASE-RELATED"/>
    <property type="match status" value="1"/>
</dbReference>
<dbReference type="OrthoDB" id="17098at2759"/>
<sequence>MFEAFSFLQLISLFISLLLILNIFLFILNVSLRLLKEKENNKVVENGDLKLMAIMGSGGHTTEMLKLLISTIDSNLFSDRIYVIADSDKLSHTKVSDFEKQIEKNNFLIYKIPRARNVGQSYCSSILTTLIASWHSAKLLRITRPDLILCNGPAICLPICLFARLFNFLRIKRIKIIFVESICRVQTLSLTGRILYHLNIPDAFLVQWPSLKEKYNKTQFIGRLV</sequence>
<comment type="subcellular location">
    <subcellularLocation>
        <location evidence="1">Endoplasmic reticulum membrane</location>
        <topology evidence="1">Single-pass membrane protein</topology>
    </subcellularLocation>
</comment>
<comment type="caution">
    <text evidence="9">The sequence shown here is derived from an EMBL/GenBank/DDBJ whole genome shotgun (WGS) entry which is preliminary data.</text>
</comment>
<evidence type="ECO:0000313" key="10">
    <source>
        <dbReference type="Proteomes" id="UP000580250"/>
    </source>
</evidence>
<dbReference type="GO" id="GO:0043541">
    <property type="term" value="C:UDP-N-acetylglucosamine transferase complex"/>
    <property type="evidence" value="ECO:0007669"/>
    <property type="project" value="TreeGrafter"/>
</dbReference>
<evidence type="ECO:0000256" key="4">
    <source>
        <dbReference type="ARBA" id="ARBA00022692"/>
    </source>
</evidence>
<evidence type="ECO:0000256" key="3">
    <source>
        <dbReference type="ARBA" id="ARBA00017467"/>
    </source>
</evidence>
<gene>
    <name evidence="9" type="ORF">MENT_LOCUS25510</name>
</gene>
<evidence type="ECO:0000256" key="2">
    <source>
        <dbReference type="ARBA" id="ARBA00009731"/>
    </source>
</evidence>
<evidence type="ECO:0000256" key="8">
    <source>
        <dbReference type="SAM" id="Phobius"/>
    </source>
</evidence>
<accession>A0A6V7VFZ4</accession>
<evidence type="ECO:0000256" key="5">
    <source>
        <dbReference type="ARBA" id="ARBA00022824"/>
    </source>
</evidence>
<keyword evidence="5" id="KW-0256">Endoplasmic reticulum</keyword>
<protein>
    <recommendedName>
        <fullName evidence="3">UDP-N-acetylglucosamine transferase subunit ALG14</fullName>
    </recommendedName>
</protein>
<dbReference type="SUPFAM" id="SSF53756">
    <property type="entry name" value="UDP-Glycosyltransferase/glycogen phosphorylase"/>
    <property type="match status" value="1"/>
</dbReference>
<keyword evidence="4 8" id="KW-0812">Transmembrane</keyword>
<dbReference type="Proteomes" id="UP000580250">
    <property type="component" value="Unassembled WGS sequence"/>
</dbReference>
<feature type="transmembrane region" description="Helical" evidence="8">
    <location>
        <begin position="6"/>
        <end position="28"/>
    </location>
</feature>
<evidence type="ECO:0000256" key="1">
    <source>
        <dbReference type="ARBA" id="ARBA00004389"/>
    </source>
</evidence>
<dbReference type="GO" id="GO:0006488">
    <property type="term" value="P:dolichol-linked oligosaccharide biosynthetic process"/>
    <property type="evidence" value="ECO:0007669"/>
    <property type="project" value="InterPro"/>
</dbReference>
<dbReference type="PANTHER" id="PTHR12154:SF4">
    <property type="entry name" value="UDP-N-ACETYLGLUCOSAMINE TRANSFERASE SUBUNIT ALG14 HOMOLOG"/>
    <property type="match status" value="1"/>
</dbReference>
<reference evidence="9 10" key="1">
    <citation type="submission" date="2020-08" db="EMBL/GenBank/DDBJ databases">
        <authorList>
            <person name="Koutsovoulos G."/>
            <person name="Danchin GJ E."/>
        </authorList>
    </citation>
    <scope>NUCLEOTIDE SEQUENCE [LARGE SCALE GENOMIC DNA]</scope>
</reference>
<keyword evidence="6 8" id="KW-1133">Transmembrane helix</keyword>
<dbReference type="Pfam" id="PF08660">
    <property type="entry name" value="Alg14"/>
    <property type="match status" value="1"/>
</dbReference>
<dbReference type="NCBIfam" id="NF041549">
    <property type="entry name" value="PssD"/>
    <property type="match status" value="1"/>
</dbReference>
<organism evidence="9 10">
    <name type="scientific">Meloidogyne enterolobii</name>
    <name type="common">Root-knot nematode worm</name>
    <name type="synonym">Meloidogyne mayaguensis</name>
    <dbReference type="NCBI Taxonomy" id="390850"/>
    <lineage>
        <taxon>Eukaryota</taxon>
        <taxon>Metazoa</taxon>
        <taxon>Ecdysozoa</taxon>
        <taxon>Nematoda</taxon>
        <taxon>Chromadorea</taxon>
        <taxon>Rhabditida</taxon>
        <taxon>Tylenchina</taxon>
        <taxon>Tylenchomorpha</taxon>
        <taxon>Tylenchoidea</taxon>
        <taxon>Meloidogynidae</taxon>
        <taxon>Meloidogyninae</taxon>
        <taxon>Meloidogyne</taxon>
    </lineage>
</organism>
<comment type="similarity">
    <text evidence="2">Belongs to the ALG14 family.</text>
</comment>
<dbReference type="InterPro" id="IPR013969">
    <property type="entry name" value="Oligosacch_biosynth_Alg14"/>
</dbReference>
<proteinExistence type="inferred from homology"/>
<dbReference type="Gene3D" id="3.40.50.2000">
    <property type="entry name" value="Glycogen Phosphorylase B"/>
    <property type="match status" value="1"/>
</dbReference>
<evidence type="ECO:0000256" key="6">
    <source>
        <dbReference type="ARBA" id="ARBA00022989"/>
    </source>
</evidence>
<evidence type="ECO:0000256" key="7">
    <source>
        <dbReference type="ARBA" id="ARBA00023136"/>
    </source>
</evidence>
<evidence type="ECO:0000313" key="9">
    <source>
        <dbReference type="EMBL" id="CAD2173876.1"/>
    </source>
</evidence>
<name>A0A6V7VFZ4_MELEN</name>
<dbReference type="GO" id="GO:0004577">
    <property type="term" value="F:N-acetylglucosaminyldiphosphodolichol N-acetylglucosaminyltransferase activity"/>
    <property type="evidence" value="ECO:0007669"/>
    <property type="project" value="TreeGrafter"/>
</dbReference>
<keyword evidence="7 8" id="KW-0472">Membrane</keyword>
<dbReference type="AlphaFoldDB" id="A0A6V7VFZ4"/>
<feature type="transmembrane region" description="Helical" evidence="8">
    <location>
        <begin position="147"/>
        <end position="166"/>
    </location>
</feature>